<evidence type="ECO:0000256" key="5">
    <source>
        <dbReference type="SAM" id="Phobius"/>
    </source>
</evidence>
<keyword evidence="6" id="KW-1185">Reference proteome</keyword>
<dbReference type="PANTHER" id="PTHR28649">
    <property type="entry name" value="PROTEIN REPRIMO-RELATED"/>
    <property type="match status" value="1"/>
</dbReference>
<dbReference type="RefSeq" id="XP_032807595.1">
    <property type="nucleotide sequence ID" value="XM_032951704.1"/>
</dbReference>
<dbReference type="InterPro" id="IPR043383">
    <property type="entry name" value="Reprimo_fam"/>
</dbReference>
<dbReference type="KEGG" id="pmrn:116941087"/>
<dbReference type="GeneID" id="116941087"/>
<keyword evidence="3 5" id="KW-1133">Transmembrane helix</keyword>
<keyword evidence="2 5" id="KW-0812">Transmembrane</keyword>
<evidence type="ECO:0000313" key="7">
    <source>
        <dbReference type="RefSeq" id="XP_032807595.1"/>
    </source>
</evidence>
<organism evidence="6 7">
    <name type="scientific">Petromyzon marinus</name>
    <name type="common">Sea lamprey</name>
    <dbReference type="NCBI Taxonomy" id="7757"/>
    <lineage>
        <taxon>Eukaryota</taxon>
        <taxon>Metazoa</taxon>
        <taxon>Chordata</taxon>
        <taxon>Craniata</taxon>
        <taxon>Vertebrata</taxon>
        <taxon>Cyclostomata</taxon>
        <taxon>Hyperoartia</taxon>
        <taxon>Petromyzontiformes</taxon>
        <taxon>Petromyzontidae</taxon>
        <taxon>Petromyzon</taxon>
    </lineage>
</organism>
<evidence type="ECO:0000256" key="4">
    <source>
        <dbReference type="ARBA" id="ARBA00023136"/>
    </source>
</evidence>
<dbReference type="AlphaFoldDB" id="A0AAJ7SXX6"/>
<evidence type="ECO:0000256" key="1">
    <source>
        <dbReference type="ARBA" id="ARBA00004167"/>
    </source>
</evidence>
<keyword evidence="4 5" id="KW-0472">Membrane</keyword>
<feature type="transmembrane region" description="Helical" evidence="5">
    <location>
        <begin position="76"/>
        <end position="99"/>
    </location>
</feature>
<gene>
    <name evidence="7" type="primary">LOC116941087</name>
</gene>
<evidence type="ECO:0000256" key="3">
    <source>
        <dbReference type="ARBA" id="ARBA00022989"/>
    </source>
</evidence>
<reference evidence="7" key="1">
    <citation type="submission" date="2025-08" db="UniProtKB">
        <authorList>
            <consortium name="RefSeq"/>
        </authorList>
    </citation>
    <scope>IDENTIFICATION</scope>
    <source>
        <tissue evidence="7">Sperm</tissue>
    </source>
</reference>
<evidence type="ECO:0000313" key="6">
    <source>
        <dbReference type="Proteomes" id="UP001318040"/>
    </source>
</evidence>
<proteinExistence type="predicted"/>
<name>A0AAJ7SXX6_PETMA</name>
<dbReference type="GO" id="GO:0016020">
    <property type="term" value="C:membrane"/>
    <property type="evidence" value="ECO:0007669"/>
    <property type="project" value="UniProtKB-SubCell"/>
</dbReference>
<protein>
    <submittedName>
        <fullName evidence="7">Protein reprimo-like</fullName>
    </submittedName>
</protein>
<sequence>MNVSDFLDIAVFSAALANSSSAADGNGTAVRLGSTLCCLENATAGGQVPPAAGDGGGPLGPLADAGRLYMFRLTQIAVMCVLSLTVVFGVFFIGCNLLVKSEGMVNLLVRERRHSKDVEAVIVRT</sequence>
<dbReference type="Proteomes" id="UP001318040">
    <property type="component" value="Chromosome 10"/>
</dbReference>
<comment type="subcellular location">
    <subcellularLocation>
        <location evidence="1">Membrane</location>
        <topology evidence="1">Single-pass membrane protein</topology>
    </subcellularLocation>
</comment>
<evidence type="ECO:0000256" key="2">
    <source>
        <dbReference type="ARBA" id="ARBA00022692"/>
    </source>
</evidence>
<accession>A0AAJ7SXX6</accession>